<keyword evidence="2" id="KW-1185">Reference proteome</keyword>
<organism evidence="1 2">
    <name type="scientific">Herbinix hemicellulosilytica</name>
    <dbReference type="NCBI Taxonomy" id="1564487"/>
    <lineage>
        <taxon>Bacteria</taxon>
        <taxon>Bacillati</taxon>
        <taxon>Bacillota</taxon>
        <taxon>Clostridia</taxon>
        <taxon>Lachnospirales</taxon>
        <taxon>Lachnospiraceae</taxon>
        <taxon>Herbinix</taxon>
    </lineage>
</organism>
<accession>A0A0H5SG46</accession>
<dbReference type="EMBL" id="CVTD020000015">
    <property type="protein sequence ID" value="CRZ34439.1"/>
    <property type="molecule type" value="Genomic_DNA"/>
</dbReference>
<sequence length="93" mass="10308">MVIADLAFENIPDDQILELSGGCVIGTILSIAGTLITLNGIYETGKDHIYDYYYDKAYKAETARLERIEKSQTSSSYYGGGGVSYLTLYQYIT</sequence>
<name>A0A0H5SG46_HERHM</name>
<protein>
    <submittedName>
        <fullName evidence="1">Putative membrane protein</fullName>
    </submittedName>
</protein>
<reference evidence="1 2" key="1">
    <citation type="submission" date="2015-06" db="EMBL/GenBank/DDBJ databases">
        <authorList>
            <person name="Wibberg Daniel"/>
        </authorList>
    </citation>
    <scope>NUCLEOTIDE SEQUENCE [LARGE SCALE GENOMIC DNA]</scope>
    <source>
        <strain evidence="1 2">T3/55T</strain>
    </source>
</reference>
<evidence type="ECO:0000313" key="1">
    <source>
        <dbReference type="EMBL" id="CRZ34439.1"/>
    </source>
</evidence>
<gene>
    <name evidence="1" type="ORF">HHT355_1237</name>
</gene>
<dbReference type="Proteomes" id="UP000236497">
    <property type="component" value="Unassembled WGS sequence"/>
</dbReference>
<proteinExistence type="predicted"/>
<dbReference type="AlphaFoldDB" id="A0A0H5SG46"/>
<dbReference type="RefSeq" id="WP_103202552.1">
    <property type="nucleotide sequence ID" value="NZ_CVTD020000015.1"/>
</dbReference>
<evidence type="ECO:0000313" key="2">
    <source>
        <dbReference type="Proteomes" id="UP000236497"/>
    </source>
</evidence>